<dbReference type="Gene3D" id="3.40.50.720">
    <property type="entry name" value="NAD(P)-binding Rossmann-like Domain"/>
    <property type="match status" value="1"/>
</dbReference>
<dbReference type="GO" id="GO:0016491">
    <property type="term" value="F:oxidoreductase activity"/>
    <property type="evidence" value="ECO:0007669"/>
    <property type="project" value="TreeGrafter"/>
</dbReference>
<dbReference type="InterPro" id="IPR002347">
    <property type="entry name" value="SDR_fam"/>
</dbReference>
<dbReference type="EMBL" id="LFMY01000005">
    <property type="protein sequence ID" value="OKL60636.1"/>
    <property type="molecule type" value="Genomic_DNA"/>
</dbReference>
<comment type="caution">
    <text evidence="2">The sequence shown here is derived from an EMBL/GenBank/DDBJ whole genome shotgun (WGS) entry which is preliminary data.</text>
</comment>
<dbReference type="STRING" id="1441469.A0A1Q5Q928"/>
<dbReference type="AlphaFoldDB" id="A0A1Q5Q928"/>
<keyword evidence="3" id="KW-1185">Reference proteome</keyword>
<dbReference type="RefSeq" id="XP_020120757.1">
    <property type="nucleotide sequence ID" value="XM_020266458.1"/>
</dbReference>
<organism evidence="2 3">
    <name type="scientific">Talaromyces atroroseus</name>
    <dbReference type="NCBI Taxonomy" id="1441469"/>
    <lineage>
        <taxon>Eukaryota</taxon>
        <taxon>Fungi</taxon>
        <taxon>Dikarya</taxon>
        <taxon>Ascomycota</taxon>
        <taxon>Pezizomycotina</taxon>
        <taxon>Eurotiomycetes</taxon>
        <taxon>Eurotiomycetidae</taxon>
        <taxon>Eurotiales</taxon>
        <taxon>Trichocomaceae</taxon>
        <taxon>Talaromyces</taxon>
        <taxon>Talaromyces sect. Trachyspermi</taxon>
    </lineage>
</organism>
<gene>
    <name evidence="2" type="ORF">UA08_04165</name>
</gene>
<dbReference type="GO" id="GO:0019748">
    <property type="term" value="P:secondary metabolic process"/>
    <property type="evidence" value="ECO:0007669"/>
    <property type="project" value="TreeGrafter"/>
</dbReference>
<dbReference type="GO" id="GO:0005737">
    <property type="term" value="C:cytoplasm"/>
    <property type="evidence" value="ECO:0007669"/>
    <property type="project" value="TreeGrafter"/>
</dbReference>
<dbReference type="Pfam" id="PF00106">
    <property type="entry name" value="adh_short"/>
    <property type="match status" value="1"/>
</dbReference>
<accession>A0A1Q5Q928</accession>
<dbReference type="InterPro" id="IPR036291">
    <property type="entry name" value="NAD(P)-bd_dom_sf"/>
</dbReference>
<name>A0A1Q5Q928_TALAT</name>
<proteinExistence type="inferred from homology"/>
<evidence type="ECO:0000256" key="1">
    <source>
        <dbReference type="ARBA" id="ARBA00006484"/>
    </source>
</evidence>
<dbReference type="PANTHER" id="PTHR43544">
    <property type="entry name" value="SHORT-CHAIN DEHYDROGENASE/REDUCTASE"/>
    <property type="match status" value="1"/>
</dbReference>
<evidence type="ECO:0000313" key="3">
    <source>
        <dbReference type="Proteomes" id="UP000214365"/>
    </source>
</evidence>
<evidence type="ECO:0000313" key="2">
    <source>
        <dbReference type="EMBL" id="OKL60636.1"/>
    </source>
</evidence>
<protein>
    <submittedName>
        <fullName evidence="2">Uncharacterized protein</fullName>
    </submittedName>
</protein>
<dbReference type="SUPFAM" id="SSF51735">
    <property type="entry name" value="NAD(P)-binding Rossmann-fold domains"/>
    <property type="match status" value="1"/>
</dbReference>
<reference evidence="2 3" key="1">
    <citation type="submission" date="2015-06" db="EMBL/GenBank/DDBJ databases">
        <title>Talaromyces atroroseus IBT 11181 draft genome.</title>
        <authorList>
            <person name="Rasmussen K.B."/>
            <person name="Rasmussen S."/>
            <person name="Petersen B."/>
            <person name="Sicheritz-Ponten T."/>
            <person name="Mortensen U.H."/>
            <person name="Thrane U."/>
        </authorList>
    </citation>
    <scope>NUCLEOTIDE SEQUENCE [LARGE SCALE GENOMIC DNA]</scope>
    <source>
        <strain evidence="2 3">IBT 11181</strain>
    </source>
</reference>
<dbReference type="PRINTS" id="PR00081">
    <property type="entry name" value="GDHRDH"/>
</dbReference>
<dbReference type="GeneID" id="31003920"/>
<dbReference type="Proteomes" id="UP000214365">
    <property type="component" value="Unassembled WGS sequence"/>
</dbReference>
<comment type="similarity">
    <text evidence="1">Belongs to the short-chain dehydrogenases/reductases (SDR) family.</text>
</comment>
<dbReference type="InterPro" id="IPR051468">
    <property type="entry name" value="Fungal_SecMetab_SDRs"/>
</dbReference>
<dbReference type="OrthoDB" id="1933717at2759"/>
<dbReference type="PANTHER" id="PTHR43544:SF32">
    <property type="entry name" value="CHAIN DEHYDROGENASE, PUTATIVE (AFU_ORTHOLOGUE AFUA_5G01530)-RELATED"/>
    <property type="match status" value="1"/>
</dbReference>
<sequence length="251" mass="26484">MAAKQIITLITGANQGVGFEAAKNLVLSSASYHVIIGSRNINRGAKAVADLQSLPEIKGTLDTIQLDVDDDKSVDAAAEAVSSKYGRLDALVNNAGINDFNPVVRDNLRRVLATNVVGAASVTEAFLPLLRKSDEPRLVFVSSSLGSITGASDKNSPYYRPAGTEYRASKAALNMIMVQYSHILGLEGRNFKVFSADPGLNATNLTNDPDSLRARGAREPHVGGGIIAATVKGERDADVGKMVGAYGVSPW</sequence>